<protein>
    <recommendedName>
        <fullName evidence="8">Methyl-accepting chemotaxis protein</fullName>
    </recommendedName>
</protein>
<dbReference type="PANTHER" id="PTHR43531:SF14">
    <property type="entry name" value="METHYL-ACCEPTING CHEMOTAXIS PROTEIN I-RELATED"/>
    <property type="match status" value="1"/>
</dbReference>
<sequence>MRFSHLRIGHRLSLCFGVILVLMAAVTALAGLSAQRAQEQLAAALSHTNGKSEIAALMRQSLFRQGQAARNVGTLTDLNAMQKEMARIGIERKQYRVNQDALLKLGVTAEERVIINDMAAYDSRSEPFIRQAEEFAAGFNAGQATKLLNTEVAPLQSQWLEAIDKLVKLEQGQIQRDLDDFAQSGRRTTLATIAICAAAMLLAVLVAWRLNRSITRPLNEAVRLASRVAAGDLTAHITAGGRDETGQLLSALGSMNQSLLQTVSEVRDGTQGIFRVSQQNAAGNTDLAARTDAQASSLQQTASAMAELAGIVGRNAEQIGDANRLAQSAADVASRGGEIVSSVVGTMTSIKDSSRKVVDIISVIDGIAFQTNILALNAAVEAARAGELGRGFAVVATEVRQLAMRSAAAAKEIKLLIGDSVERIDAGSRQVDDAGRTMRDIVDSVEHVVGIMDEIAAASDAQHRGIADLNQSIAGIDAVTRTNATLVAEAAVATADMQEQARKLWDAVSAFRVGSDAEVGELQLLEIPPEPALQLAQRHPSLIEAAPA</sequence>
<dbReference type="Pfam" id="PF00015">
    <property type="entry name" value="MCPsignal"/>
    <property type="match status" value="1"/>
</dbReference>
<organism evidence="6 7">
    <name type="scientific">Herbaspirillum hiltneri N3</name>
    <dbReference type="NCBI Taxonomy" id="1262470"/>
    <lineage>
        <taxon>Bacteria</taxon>
        <taxon>Pseudomonadati</taxon>
        <taxon>Pseudomonadota</taxon>
        <taxon>Betaproteobacteria</taxon>
        <taxon>Burkholderiales</taxon>
        <taxon>Oxalobacteraceae</taxon>
        <taxon>Herbaspirillum</taxon>
    </lineage>
</organism>
<dbReference type="InterPro" id="IPR004089">
    <property type="entry name" value="MCPsignal_dom"/>
</dbReference>
<dbReference type="EMBL" id="CP011409">
    <property type="protein sequence ID" value="AKZ63607.1"/>
    <property type="molecule type" value="Genomic_DNA"/>
</dbReference>
<keyword evidence="1" id="KW-0488">Methylation</keyword>
<dbReference type="Gene3D" id="6.10.340.10">
    <property type="match status" value="1"/>
</dbReference>
<dbReference type="InterPro" id="IPR047347">
    <property type="entry name" value="YvaQ-like_sensor"/>
</dbReference>
<evidence type="ECO:0000313" key="6">
    <source>
        <dbReference type="EMBL" id="AKZ63607.1"/>
    </source>
</evidence>
<dbReference type="SMART" id="SM00283">
    <property type="entry name" value="MA"/>
    <property type="match status" value="1"/>
</dbReference>
<proteinExistence type="inferred from homology"/>
<dbReference type="PRINTS" id="PR00260">
    <property type="entry name" value="CHEMTRNSDUCR"/>
</dbReference>
<dbReference type="CDD" id="cd19411">
    <property type="entry name" value="MCP2201-like_sensor"/>
    <property type="match status" value="1"/>
</dbReference>
<evidence type="ECO:0008006" key="8">
    <source>
        <dbReference type="Google" id="ProtNLM"/>
    </source>
</evidence>
<dbReference type="RefSeq" id="WP_053198331.1">
    <property type="nucleotide sequence ID" value="NZ_CP011409.1"/>
</dbReference>
<reference evidence="7" key="1">
    <citation type="journal article" date="2015" name="Genome Announc.">
        <title>Complete Genome Sequence of Herbaspirillum hiltneri N3 (DSM 17495), Isolated from Surface-Sterilized Wheat Roots.</title>
        <authorList>
            <person name="Guizelini D."/>
            <person name="Saizaki P.M."/>
            <person name="Coimbra N.A."/>
            <person name="Weiss V.A."/>
            <person name="Faoro H."/>
            <person name="Sfeir M.Z."/>
            <person name="Baura V.A."/>
            <person name="Monteiro R.A."/>
            <person name="Chubatsu L.S."/>
            <person name="Souza E.M."/>
            <person name="Cruz L.M."/>
            <person name="Pedrosa F.O."/>
            <person name="Raittz R.T."/>
            <person name="Marchaukoski J.N."/>
            <person name="Steffens M.B."/>
        </authorList>
    </citation>
    <scope>NUCLEOTIDE SEQUENCE [LARGE SCALE GENOMIC DNA]</scope>
    <source>
        <strain evidence="7">N3</strain>
    </source>
</reference>
<comment type="similarity">
    <text evidence="2">Belongs to the methyl-accepting chemotaxis (MCP) protein family.</text>
</comment>
<dbReference type="PANTHER" id="PTHR43531">
    <property type="entry name" value="PROTEIN ICFG"/>
    <property type="match status" value="1"/>
</dbReference>
<dbReference type="CDD" id="cd06225">
    <property type="entry name" value="HAMP"/>
    <property type="match status" value="1"/>
</dbReference>
<evidence type="ECO:0000256" key="2">
    <source>
        <dbReference type="ARBA" id="ARBA00029447"/>
    </source>
</evidence>
<dbReference type="Proteomes" id="UP000063429">
    <property type="component" value="Chromosome"/>
</dbReference>
<evidence type="ECO:0000259" key="5">
    <source>
        <dbReference type="PROSITE" id="PS50885"/>
    </source>
</evidence>
<dbReference type="PROSITE" id="PS50111">
    <property type="entry name" value="CHEMOTAXIS_TRANSDUC_2"/>
    <property type="match status" value="1"/>
</dbReference>
<keyword evidence="3" id="KW-0807">Transducer</keyword>
<dbReference type="Pfam" id="PF00672">
    <property type="entry name" value="HAMP"/>
    <property type="match status" value="1"/>
</dbReference>
<dbReference type="InterPro" id="IPR004090">
    <property type="entry name" value="Chemotax_Me-accpt_rcpt"/>
</dbReference>
<evidence type="ECO:0000256" key="3">
    <source>
        <dbReference type="PROSITE-ProRule" id="PRU00284"/>
    </source>
</evidence>
<dbReference type="Gene3D" id="1.10.287.950">
    <property type="entry name" value="Methyl-accepting chemotaxis protein"/>
    <property type="match status" value="1"/>
</dbReference>
<dbReference type="SMART" id="SM00304">
    <property type="entry name" value="HAMP"/>
    <property type="match status" value="1"/>
</dbReference>
<evidence type="ECO:0000313" key="7">
    <source>
        <dbReference type="Proteomes" id="UP000063429"/>
    </source>
</evidence>
<dbReference type="PROSITE" id="PS50885">
    <property type="entry name" value="HAMP"/>
    <property type="match status" value="1"/>
</dbReference>
<evidence type="ECO:0000259" key="4">
    <source>
        <dbReference type="PROSITE" id="PS50111"/>
    </source>
</evidence>
<dbReference type="InterPro" id="IPR051310">
    <property type="entry name" value="MCP_chemotaxis"/>
</dbReference>
<gene>
    <name evidence="6" type="ORF">F506_13870</name>
</gene>
<feature type="domain" description="HAMP" evidence="5">
    <location>
        <begin position="212"/>
        <end position="264"/>
    </location>
</feature>
<accession>A0ABN4HYB6</accession>
<dbReference type="InterPro" id="IPR003660">
    <property type="entry name" value="HAMP_dom"/>
</dbReference>
<evidence type="ECO:0000256" key="1">
    <source>
        <dbReference type="ARBA" id="ARBA00022481"/>
    </source>
</evidence>
<keyword evidence="7" id="KW-1185">Reference proteome</keyword>
<dbReference type="SUPFAM" id="SSF58104">
    <property type="entry name" value="Methyl-accepting chemotaxis protein (MCP) signaling domain"/>
    <property type="match status" value="1"/>
</dbReference>
<feature type="domain" description="Methyl-accepting transducer" evidence="4">
    <location>
        <begin position="269"/>
        <end position="498"/>
    </location>
</feature>
<name>A0ABN4HYB6_9BURK</name>